<dbReference type="Gramene" id="PRQ46761">
    <property type="protein sequence ID" value="PRQ46761"/>
    <property type="gene ID" value="RchiOBHm_Chr2g0092501"/>
</dbReference>
<accession>A0A2P6RK40</accession>
<organism evidence="1 2">
    <name type="scientific">Rosa chinensis</name>
    <name type="common">China rose</name>
    <dbReference type="NCBI Taxonomy" id="74649"/>
    <lineage>
        <taxon>Eukaryota</taxon>
        <taxon>Viridiplantae</taxon>
        <taxon>Streptophyta</taxon>
        <taxon>Embryophyta</taxon>
        <taxon>Tracheophyta</taxon>
        <taxon>Spermatophyta</taxon>
        <taxon>Magnoliopsida</taxon>
        <taxon>eudicotyledons</taxon>
        <taxon>Gunneridae</taxon>
        <taxon>Pentapetalae</taxon>
        <taxon>rosids</taxon>
        <taxon>fabids</taxon>
        <taxon>Rosales</taxon>
        <taxon>Rosaceae</taxon>
        <taxon>Rosoideae</taxon>
        <taxon>Rosoideae incertae sedis</taxon>
        <taxon>Rosa</taxon>
    </lineage>
</organism>
<evidence type="ECO:0000313" key="1">
    <source>
        <dbReference type="EMBL" id="PRQ46761.1"/>
    </source>
</evidence>
<proteinExistence type="predicted"/>
<sequence>MWYTFRGDLLARGFGQKIVVFLNKNAAVTDYAIRGMKTWLMELAIGGATIPLFTIEDDEGAWPDPSCKHYRIASKVMLENAKWDNLVRNLDHTKSMIPQLSLAISDHQANLNKVWLT</sequence>
<gene>
    <name evidence="1" type="ORF">RchiOBHm_Chr2g0092501</name>
</gene>
<protein>
    <submittedName>
        <fullName evidence="1">Uncharacterized protein</fullName>
    </submittedName>
</protein>
<keyword evidence="2" id="KW-1185">Reference proteome</keyword>
<name>A0A2P6RK40_ROSCH</name>
<dbReference type="EMBL" id="PDCK01000040">
    <property type="protein sequence ID" value="PRQ46761.1"/>
    <property type="molecule type" value="Genomic_DNA"/>
</dbReference>
<comment type="caution">
    <text evidence="1">The sequence shown here is derived from an EMBL/GenBank/DDBJ whole genome shotgun (WGS) entry which is preliminary data.</text>
</comment>
<dbReference type="AlphaFoldDB" id="A0A2P6RK40"/>
<evidence type="ECO:0000313" key="2">
    <source>
        <dbReference type="Proteomes" id="UP000238479"/>
    </source>
</evidence>
<dbReference type="Proteomes" id="UP000238479">
    <property type="component" value="Chromosome 2"/>
</dbReference>
<reference evidence="1 2" key="1">
    <citation type="journal article" date="2018" name="Nat. Genet.">
        <title>The Rosa genome provides new insights in the design of modern roses.</title>
        <authorList>
            <person name="Bendahmane M."/>
        </authorList>
    </citation>
    <scope>NUCLEOTIDE SEQUENCE [LARGE SCALE GENOMIC DNA]</scope>
    <source>
        <strain evidence="2">cv. Old Blush</strain>
    </source>
</reference>